<sequence>MKRDILEGGRGLNPGDRERVLAEQAEEQAKVKAQQTEAIERAVDAAIAKARTASERGQ</sequence>
<comment type="caution">
    <text evidence="1">The sequence shown here is derived from an EMBL/GenBank/DDBJ whole genome shotgun (WGS) entry which is preliminary data.</text>
</comment>
<name>A0A1U7NX32_9DEIO</name>
<dbReference type="EMBL" id="MSTI01000097">
    <property type="protein sequence ID" value="OLV17485.1"/>
    <property type="molecule type" value="Genomic_DNA"/>
</dbReference>
<reference evidence="1 2" key="1">
    <citation type="submission" date="2017-01" db="EMBL/GenBank/DDBJ databases">
        <title>Genome Analysis of Deinococcus marmoris KOPRI26562.</title>
        <authorList>
            <person name="Kim J.H."/>
            <person name="Oh H.-M."/>
        </authorList>
    </citation>
    <scope>NUCLEOTIDE SEQUENCE [LARGE SCALE GENOMIC DNA]</scope>
    <source>
        <strain evidence="1 2">KOPRI26562</strain>
    </source>
</reference>
<accession>A0A1U7NX32</accession>
<dbReference type="STRING" id="249408.BOO71_0008668"/>
<dbReference type="Proteomes" id="UP000186607">
    <property type="component" value="Unassembled WGS sequence"/>
</dbReference>
<gene>
    <name evidence="1" type="ORF">BOO71_0008668</name>
</gene>
<organism evidence="1 2">
    <name type="scientific">Deinococcus marmoris</name>
    <dbReference type="NCBI Taxonomy" id="249408"/>
    <lineage>
        <taxon>Bacteria</taxon>
        <taxon>Thermotogati</taxon>
        <taxon>Deinococcota</taxon>
        <taxon>Deinococci</taxon>
        <taxon>Deinococcales</taxon>
        <taxon>Deinococcaceae</taxon>
        <taxon>Deinococcus</taxon>
    </lineage>
</organism>
<proteinExistence type="predicted"/>
<keyword evidence="2" id="KW-1185">Reference proteome</keyword>
<dbReference type="AlphaFoldDB" id="A0A1U7NX32"/>
<evidence type="ECO:0000313" key="2">
    <source>
        <dbReference type="Proteomes" id="UP000186607"/>
    </source>
</evidence>
<evidence type="ECO:0000313" key="1">
    <source>
        <dbReference type="EMBL" id="OLV17485.1"/>
    </source>
</evidence>
<protein>
    <submittedName>
        <fullName evidence="1">Uncharacterized protein</fullName>
    </submittedName>
</protein>